<evidence type="ECO:0000313" key="2">
    <source>
        <dbReference type="EMBL" id="ATQ38335.1"/>
    </source>
</evidence>
<evidence type="ECO:0000313" key="3">
    <source>
        <dbReference type="Proteomes" id="UP000290375"/>
    </source>
</evidence>
<dbReference type="Proteomes" id="UP000290375">
    <property type="component" value="Segment"/>
</dbReference>
<feature type="region of interest" description="Disordered" evidence="1">
    <location>
        <begin position="1"/>
        <end position="90"/>
    </location>
</feature>
<organism evidence="2 3">
    <name type="scientific">Gammapapillomavirus 10</name>
    <dbReference type="NCBI Taxonomy" id="1175852"/>
    <lineage>
        <taxon>Viruses</taxon>
        <taxon>Monodnaviria</taxon>
        <taxon>Shotokuvirae</taxon>
        <taxon>Cossaviricota</taxon>
        <taxon>Papovaviricetes</taxon>
        <taxon>Zurhausenvirales</taxon>
        <taxon>Papillomaviridae</taxon>
        <taxon>Firstpapillomavirinae</taxon>
        <taxon>Gammapapillomavirus</taxon>
    </lineage>
</organism>
<accession>A0A2D2ALJ2</accession>
<feature type="non-terminal residue" evidence="2">
    <location>
        <position position="1"/>
    </location>
</feature>
<gene>
    <name evidence="2" type="primary">^E4</name>
</gene>
<dbReference type="EMBL" id="MF588713">
    <property type="protein sequence ID" value="ATQ38335.1"/>
    <property type="molecule type" value="Genomic_DNA"/>
</dbReference>
<feature type="compositionally biased region" description="Pro residues" evidence="1">
    <location>
        <begin position="10"/>
        <end position="20"/>
    </location>
</feature>
<feature type="compositionally biased region" description="Basic and acidic residues" evidence="1">
    <location>
        <begin position="70"/>
        <end position="83"/>
    </location>
</feature>
<reference evidence="3" key="1">
    <citation type="submission" date="2017-08" db="EMBL/GenBank/DDBJ databases">
        <title>HPV diversity in WHIM patients.</title>
        <authorList>
            <person name="Pastrana D.V."/>
            <person name="Peretti A."/>
            <person name="Welch N.L."/>
            <person name="Borgogna C."/>
            <person name="Badolato R."/>
            <person name="Gariglio M."/>
            <person name="FitzGerald P.C."/>
            <person name="McIntosh C.E."/>
            <person name="Van Doorslaer K."/>
            <person name="McBride A."/>
            <person name="Bliskovsky V."/>
            <person name="Velez D."/>
            <person name="Cho E."/>
            <person name="Brownell I."/>
            <person name="Liu J.S."/>
            <person name="Gonzalez C.M."/>
            <person name="Maldarelli F."/>
            <person name="Lisco A."/>
            <person name="Androphy E.J."/>
            <person name="Uldrick T.S."/>
            <person name="Yarchoan R."/>
            <person name="Dvoretzky I."/>
            <person name="Holland S.M."/>
            <person name="Freeman A.F."/>
            <person name="Murphy P.M."/>
            <person name="McDermott D.H."/>
            <person name="Buck C.B."/>
        </authorList>
    </citation>
    <scope>NUCLEOTIDE SEQUENCE [LARGE SCALE GENOMIC DNA]</scope>
</reference>
<proteinExistence type="predicted"/>
<sequence>DTKTKLFLPLLPPAPFPLPGSLPRGTASLPPPNTPRPPRKEDILRRSLRSNPGLPPTRKLLEFDFDDDEKENKDPQGPQKEEDQTLQTPPDLLTLLLQKWGQALDQLAEAITQDLKDYKSKLGIPQY</sequence>
<name>A0A2D2ALJ2_9PAPI</name>
<protein>
    <submittedName>
        <fullName evidence="2">^E4</fullName>
    </submittedName>
</protein>
<evidence type="ECO:0000256" key="1">
    <source>
        <dbReference type="SAM" id="MobiDB-lite"/>
    </source>
</evidence>